<dbReference type="Gene3D" id="1.10.10.60">
    <property type="entry name" value="Homeodomain-like"/>
    <property type="match status" value="1"/>
</dbReference>
<dbReference type="PANTHER" id="PTHR47506">
    <property type="entry name" value="TRANSCRIPTIONAL REGULATORY PROTEIN"/>
    <property type="match status" value="1"/>
</dbReference>
<dbReference type="AlphaFoldDB" id="A0A7Y8C1L7"/>
<dbReference type="InterPro" id="IPR001647">
    <property type="entry name" value="HTH_TetR"/>
</dbReference>
<evidence type="ECO:0000256" key="1">
    <source>
        <dbReference type="ARBA" id="ARBA00023015"/>
    </source>
</evidence>
<evidence type="ECO:0000259" key="5">
    <source>
        <dbReference type="PROSITE" id="PS50977"/>
    </source>
</evidence>
<feature type="DNA-binding region" description="H-T-H motif" evidence="4">
    <location>
        <begin position="32"/>
        <end position="51"/>
    </location>
</feature>
<dbReference type="InterPro" id="IPR036271">
    <property type="entry name" value="Tet_transcr_reg_TetR-rel_C_sf"/>
</dbReference>
<dbReference type="InterPro" id="IPR009057">
    <property type="entry name" value="Homeodomain-like_sf"/>
</dbReference>
<evidence type="ECO:0000256" key="4">
    <source>
        <dbReference type="PROSITE-ProRule" id="PRU00335"/>
    </source>
</evidence>
<dbReference type="RefSeq" id="WP_177101010.1">
    <property type="nucleotide sequence ID" value="NZ_JACAOS010000021.1"/>
</dbReference>
<dbReference type="PANTHER" id="PTHR47506:SF7">
    <property type="entry name" value="TRANSCRIPTIONAL REGULATORY PROTEIN"/>
    <property type="match status" value="1"/>
</dbReference>
<name>A0A7Y8C1L7_9PSED</name>
<feature type="domain" description="HTH tetR-type" evidence="5">
    <location>
        <begin position="9"/>
        <end position="69"/>
    </location>
</feature>
<evidence type="ECO:0000313" key="6">
    <source>
        <dbReference type="EMBL" id="NWB95749.1"/>
    </source>
</evidence>
<keyword evidence="2 4" id="KW-0238">DNA-binding</keyword>
<dbReference type="SUPFAM" id="SSF48498">
    <property type="entry name" value="Tetracyclin repressor-like, C-terminal domain"/>
    <property type="match status" value="1"/>
</dbReference>
<dbReference type="Gene3D" id="1.10.357.10">
    <property type="entry name" value="Tetracycline Repressor, domain 2"/>
    <property type="match status" value="1"/>
</dbReference>
<dbReference type="EMBL" id="JACAQB010000004">
    <property type="protein sequence ID" value="NWB95749.1"/>
    <property type="molecule type" value="Genomic_DNA"/>
</dbReference>
<comment type="caution">
    <text evidence="6">The sequence shown here is derived from an EMBL/GenBank/DDBJ whole genome shotgun (WGS) entry which is preliminary data.</text>
</comment>
<evidence type="ECO:0000256" key="3">
    <source>
        <dbReference type="ARBA" id="ARBA00023163"/>
    </source>
</evidence>
<dbReference type="SUPFAM" id="SSF46689">
    <property type="entry name" value="Homeodomain-like"/>
    <property type="match status" value="1"/>
</dbReference>
<reference evidence="6 7" key="1">
    <citation type="submission" date="2020-04" db="EMBL/GenBank/DDBJ databases">
        <title>Molecular characterization of pseudomonads from Agaricus bisporus reveal novel blotch 2 pathogens in Western Europe.</title>
        <authorList>
            <person name="Taparia T."/>
            <person name="Krijger M."/>
            <person name="Haynes E."/>
            <person name="Elpinstone J.G."/>
            <person name="Noble R."/>
            <person name="Van Der Wolf J."/>
        </authorList>
    </citation>
    <scope>NUCLEOTIDE SEQUENCE [LARGE SCALE GENOMIC DNA]</scope>
    <source>
        <strain evidence="6 7">H7001</strain>
    </source>
</reference>
<accession>A0A7Y8C1L7</accession>
<sequence>MRVSNVEAAQSRERIIEAAASQFRARGFDGIGVVDLMKAAGMTKGAFYGHFESKEELMAIATMRGLDSLVEGWQQLAETEGENALHAFAAEYLSLDHRDNPADGCTVATLGAESARHGALVRGAFTKGIRAAADLLTNLVPGKSARARRERALTAYASMVGAVVLARATDDQDFSEELLRSVLKSIAPNRT</sequence>
<dbReference type="Pfam" id="PF00440">
    <property type="entry name" value="TetR_N"/>
    <property type="match status" value="1"/>
</dbReference>
<organism evidence="6 7">
    <name type="scientific">Pseudomonas gingeri</name>
    <dbReference type="NCBI Taxonomy" id="117681"/>
    <lineage>
        <taxon>Bacteria</taxon>
        <taxon>Pseudomonadati</taxon>
        <taxon>Pseudomonadota</taxon>
        <taxon>Gammaproteobacteria</taxon>
        <taxon>Pseudomonadales</taxon>
        <taxon>Pseudomonadaceae</taxon>
        <taxon>Pseudomonas</taxon>
    </lineage>
</organism>
<gene>
    <name evidence="6" type="ORF">HX882_07605</name>
</gene>
<dbReference type="Proteomes" id="UP000539985">
    <property type="component" value="Unassembled WGS sequence"/>
</dbReference>
<evidence type="ECO:0000256" key="2">
    <source>
        <dbReference type="ARBA" id="ARBA00023125"/>
    </source>
</evidence>
<keyword evidence="1" id="KW-0805">Transcription regulation</keyword>
<keyword evidence="3" id="KW-0804">Transcription</keyword>
<dbReference type="PROSITE" id="PS50977">
    <property type="entry name" value="HTH_TETR_2"/>
    <property type="match status" value="1"/>
</dbReference>
<dbReference type="GO" id="GO:0003677">
    <property type="term" value="F:DNA binding"/>
    <property type="evidence" value="ECO:0007669"/>
    <property type="project" value="UniProtKB-UniRule"/>
</dbReference>
<evidence type="ECO:0000313" key="7">
    <source>
        <dbReference type="Proteomes" id="UP000539985"/>
    </source>
</evidence>
<protein>
    <submittedName>
        <fullName evidence="6">TetR family transcriptional regulator</fullName>
    </submittedName>
</protein>
<dbReference type="PRINTS" id="PR00455">
    <property type="entry name" value="HTHTETR"/>
</dbReference>
<proteinExistence type="predicted"/>